<feature type="transmembrane region" description="Helical" evidence="1">
    <location>
        <begin position="145"/>
        <end position="166"/>
    </location>
</feature>
<keyword evidence="1" id="KW-1133">Transmembrane helix</keyword>
<proteinExistence type="predicted"/>
<evidence type="ECO:0000256" key="1">
    <source>
        <dbReference type="SAM" id="Phobius"/>
    </source>
</evidence>
<feature type="transmembrane region" description="Helical" evidence="1">
    <location>
        <begin position="351"/>
        <end position="371"/>
    </location>
</feature>
<dbReference type="Proteomes" id="UP000177208">
    <property type="component" value="Unassembled WGS sequence"/>
</dbReference>
<evidence type="ECO:0008006" key="4">
    <source>
        <dbReference type="Google" id="ProtNLM"/>
    </source>
</evidence>
<keyword evidence="1" id="KW-0812">Transmembrane</keyword>
<evidence type="ECO:0000313" key="2">
    <source>
        <dbReference type="EMBL" id="OGK17625.1"/>
    </source>
</evidence>
<feature type="transmembrane region" description="Helical" evidence="1">
    <location>
        <begin position="482"/>
        <end position="501"/>
    </location>
</feature>
<feature type="transmembrane region" description="Helical" evidence="1">
    <location>
        <begin position="243"/>
        <end position="263"/>
    </location>
</feature>
<protein>
    <recommendedName>
        <fullName evidence="4">Glycosyltransferase RgtA/B/C/D-like domain-containing protein</fullName>
    </recommendedName>
</protein>
<reference evidence="2 3" key="1">
    <citation type="journal article" date="2016" name="Nat. Commun.">
        <title>Thousands of microbial genomes shed light on interconnected biogeochemical processes in an aquifer system.</title>
        <authorList>
            <person name="Anantharaman K."/>
            <person name="Brown C.T."/>
            <person name="Hug L.A."/>
            <person name="Sharon I."/>
            <person name="Castelle C.J."/>
            <person name="Probst A.J."/>
            <person name="Thomas B.C."/>
            <person name="Singh A."/>
            <person name="Wilkins M.J."/>
            <person name="Karaoz U."/>
            <person name="Brodie E.L."/>
            <person name="Williams K.H."/>
            <person name="Hubbard S.S."/>
            <person name="Banfield J.F."/>
        </authorList>
    </citation>
    <scope>NUCLEOTIDE SEQUENCE [LARGE SCALE GENOMIC DNA]</scope>
</reference>
<feature type="transmembrane region" description="Helical" evidence="1">
    <location>
        <begin position="327"/>
        <end position="344"/>
    </location>
</feature>
<feature type="transmembrane region" description="Helical" evidence="1">
    <location>
        <begin position="117"/>
        <end position="139"/>
    </location>
</feature>
<feature type="transmembrane region" description="Helical" evidence="1">
    <location>
        <begin position="178"/>
        <end position="206"/>
    </location>
</feature>
<evidence type="ECO:0000313" key="3">
    <source>
        <dbReference type="Proteomes" id="UP000177208"/>
    </source>
</evidence>
<accession>A0A1F7GFH5</accession>
<feature type="transmembrane region" description="Helical" evidence="1">
    <location>
        <begin position="408"/>
        <end position="434"/>
    </location>
</feature>
<dbReference type="AlphaFoldDB" id="A0A1F7GFH5"/>
<name>A0A1F7GFH5_9BACT</name>
<feature type="transmembrane region" description="Helical" evidence="1">
    <location>
        <begin position="90"/>
        <end position="110"/>
    </location>
</feature>
<keyword evidence="1" id="KW-0472">Membrane</keyword>
<gene>
    <name evidence="2" type="ORF">A2774_03210</name>
</gene>
<dbReference type="EMBL" id="MFZG01000003">
    <property type="protein sequence ID" value="OGK17625.1"/>
    <property type="molecule type" value="Genomic_DNA"/>
</dbReference>
<feature type="transmembrane region" description="Helical" evidence="1">
    <location>
        <begin position="212"/>
        <end position="231"/>
    </location>
</feature>
<feature type="transmembrane region" description="Helical" evidence="1">
    <location>
        <begin position="383"/>
        <end position="401"/>
    </location>
</feature>
<comment type="caution">
    <text evidence="2">The sequence shown here is derived from an EMBL/GenBank/DDBJ whole genome shotgun (WGS) entry which is preliminary data.</text>
</comment>
<sequence length="507" mass="56429">MTRKINRLLVTVFFTLVILGLLLVVKGDTGDQGINFQTDLSTTLGGPFEGSNSTSRYALVVALVKNHTFFFSTDLAKFAAPDVVYYQGKYFSLFTPGVSLVAAPFYWLGLKFQAPQIFAYSVNLVFAVFNLCLIALITRKLGANWPIYLLSGFIFTFATNVLPYSLTLTQHPGTTTILLLSLLITFREPTFSTNISLGILLGAGILFDIPNLLLLLPVAFYTLGLHFSITTTRSRYKISFRPVFIGFILGILPPILFFASYNYQTAGSYFKISQTIGRTEKVTDETSAQIAQEPVPHTPLEPQKLALDTRSQLNGLYTLLIRNERSWLYYSPVLLVGVLGVVLASRDPKIARFSILSLSIIAANIVTYSMFGDPWGGWSFGPRYLIPSAAVLSVFLGYAFIKLKANLVFFILFLLLSLYSLYISSVGAITTVLIPPKIEAETLSTPIPYTYEYNFQLIKKNFSGSLFYNTYLKSLLSSVSYLNYYVTGLYIVTVSLAVLGLQPYDRH</sequence>
<organism evidence="2 3">
    <name type="scientific">Candidatus Roizmanbacteria bacterium RIFCSPHIGHO2_01_FULL_39_12c</name>
    <dbReference type="NCBI Taxonomy" id="1802031"/>
    <lineage>
        <taxon>Bacteria</taxon>
        <taxon>Candidatus Roizmaniibacteriota</taxon>
    </lineage>
</organism>